<protein>
    <recommendedName>
        <fullName evidence="1">Myb/SANT-like domain-containing protein</fullName>
    </recommendedName>
</protein>
<proteinExistence type="predicted"/>
<dbReference type="AlphaFoldDB" id="A0A9I9EB72"/>
<sequence>MDQGISCGHMALDSRDVQKSTEQRCISFVEIGGLRSKRSWLDKSEALSVDLMDEEVAKGNRPTTTFTKTSWNNMKSQLNAST</sequence>
<feature type="domain" description="Myb/SANT-like" evidence="1">
    <location>
        <begin position="39"/>
        <end position="81"/>
    </location>
</feature>
<organism evidence="2">
    <name type="scientific">Cucumis melo</name>
    <name type="common">Muskmelon</name>
    <dbReference type="NCBI Taxonomy" id="3656"/>
    <lineage>
        <taxon>Eukaryota</taxon>
        <taxon>Viridiplantae</taxon>
        <taxon>Streptophyta</taxon>
        <taxon>Embryophyta</taxon>
        <taxon>Tracheophyta</taxon>
        <taxon>Spermatophyta</taxon>
        <taxon>Magnoliopsida</taxon>
        <taxon>eudicotyledons</taxon>
        <taxon>Gunneridae</taxon>
        <taxon>Pentapetalae</taxon>
        <taxon>rosids</taxon>
        <taxon>fabids</taxon>
        <taxon>Cucurbitales</taxon>
        <taxon>Cucurbitaceae</taxon>
        <taxon>Benincaseae</taxon>
        <taxon>Cucumis</taxon>
    </lineage>
</organism>
<evidence type="ECO:0000313" key="2">
    <source>
        <dbReference type="EnsemblPlants" id="MELO3C031356.2.1"/>
    </source>
</evidence>
<accession>A0A9I9EB72</accession>
<evidence type="ECO:0000259" key="1">
    <source>
        <dbReference type="Pfam" id="PF12776"/>
    </source>
</evidence>
<dbReference type="EnsemblPlants" id="MELO3C031356.2.1">
    <property type="protein sequence ID" value="MELO3C031356.2.1"/>
    <property type="gene ID" value="MELO3C031356.2"/>
</dbReference>
<name>A0A9I9EB72_CUCME</name>
<dbReference type="Gramene" id="MELO3C031356.2.1">
    <property type="protein sequence ID" value="MELO3C031356.2.1"/>
    <property type="gene ID" value="MELO3C031356.2"/>
</dbReference>
<dbReference type="InterPro" id="IPR024752">
    <property type="entry name" value="Myb/SANT-like_dom"/>
</dbReference>
<reference evidence="2" key="1">
    <citation type="submission" date="2023-03" db="UniProtKB">
        <authorList>
            <consortium name="EnsemblPlants"/>
        </authorList>
    </citation>
    <scope>IDENTIFICATION</scope>
</reference>
<dbReference type="Pfam" id="PF12776">
    <property type="entry name" value="Myb_DNA-bind_3"/>
    <property type="match status" value="1"/>
</dbReference>